<dbReference type="InterPro" id="IPR000998">
    <property type="entry name" value="MAM_dom"/>
</dbReference>
<dbReference type="AlphaFoldDB" id="A0A8B7YUM5"/>
<feature type="domain" description="MAM" evidence="4">
    <location>
        <begin position="1"/>
        <end position="36"/>
    </location>
</feature>
<dbReference type="SMART" id="SM00137">
    <property type="entry name" value="MAM"/>
    <property type="match status" value="6"/>
</dbReference>
<organism evidence="5 6">
    <name type="scientific">Acanthaster planci</name>
    <name type="common">Crown-of-thorns starfish</name>
    <dbReference type="NCBI Taxonomy" id="133434"/>
    <lineage>
        <taxon>Eukaryota</taxon>
        <taxon>Metazoa</taxon>
        <taxon>Echinodermata</taxon>
        <taxon>Eleutherozoa</taxon>
        <taxon>Asterozoa</taxon>
        <taxon>Asteroidea</taxon>
        <taxon>Valvatacea</taxon>
        <taxon>Valvatida</taxon>
        <taxon>Acanthasteridae</taxon>
        <taxon>Acanthaster</taxon>
    </lineage>
</organism>
<dbReference type="Pfam" id="PF00629">
    <property type="entry name" value="MAM"/>
    <property type="match status" value="6"/>
</dbReference>
<feature type="domain" description="MAM" evidence="4">
    <location>
        <begin position="207"/>
        <end position="369"/>
    </location>
</feature>
<proteinExistence type="predicted"/>
<sequence>MSSDKDFRVVFEAVCNGWQGDIALDDIDIEPVSCFAGQNPSTPAPPMDCTFETDLCGYDQMKDDNLDWTRHIGSTSSSYTGPSHDHTTGKGYYIYLEASFPQTKGDKARINSPAQNPTTGRCLQFWYHMYGPHVDRLNVYLRDDQLKDSLIFTKYSTQGNQWLRGQKEVTSDTLWSVVFEAVVGTSYYGDIAIDDISLDDKPCVDLSVCDFEIDLCGWTHDSTADYEWQRDFGGTPSTGTGPSKDHSTGTNVGYYVYLETSVPHQQGDKARLLSPVFDDTYGECLHLWYHMYGSDIGQFNVYGYDTVTNVKSKALFSLSGNQGNEWRFTQITFNAPHDYQIIIEGVRGKYWQGDIAIDDVLLTTGACPRAGFCDFERDMCGWTNADSGDQWDWLRTKGGTPSLYTGPSTDHTTNSDSGFYIYFETSLSGMKKNDKAVLRSQHLAITGGSCLSLWYHMYGKGIGTLTVYTEDNKNAKIKQWSLSGDQGNIWLKKQIQLTSTVEYQVLIEATYVNDWRGDIALDDLDLEPTPCVFLPTPAPTTPGPPTHRLLDHLYLVIPHYATPLAVCYHPVLLFPTEPSQYDCDFESGWCVWQHATTGTFKWSRQQGSTWSVDTGPEYDHTTGTSQGYYVYIEASGQTPGAKAHMTSPDMTSATLGKCVRFWYHMFGPNIDTLNVLRRENGKDTVEWTRKGDQGPKWTQGQVFIDGSFAVIFEGVRGSSYKGDIALDDIEVLNGKCPLMMTCDFEHGDCGFAQDKTDNFDWTMGTGATTTPNTGPPYDHTYQSAQGHYMYIDVSGKSNGDMARIRSPEYPATFGTCMKFWYYMVGVDVNALKVYVEVKGNKGSPVWDRYYNAFAYWMVAEVSIQSAYPYRILFEGLAGSGPKGDIAIDDIDLTGTTCSRPGSCDFENDFCLYMNIPGDDMDWLRNKGSTDSYNTGPSIDHTLGTSFGYYVYIETSSPSIKDDFAYLMSETLPRQDMCLSFWYHMKGNHIGTLNVWQQTNILHPLFWTKLWSEDKEQGDVWLHTLVDAPKPSTVYEIVFQGIKGSSYQGDIAIDDIQMYKGLCTPPTPAPPCQFNCKNGKCLTDKTQICNFVDDCGDKSEEANCETTPTINPAPSEDHTISIAVGN</sequence>
<dbReference type="SUPFAM" id="SSF57424">
    <property type="entry name" value="LDL receptor-like module"/>
    <property type="match status" value="1"/>
</dbReference>
<evidence type="ECO:0000256" key="2">
    <source>
        <dbReference type="ARBA" id="ARBA00023157"/>
    </source>
</evidence>
<dbReference type="InterPro" id="IPR002172">
    <property type="entry name" value="LDrepeatLR_classA_rpt"/>
</dbReference>
<dbReference type="Proteomes" id="UP000694845">
    <property type="component" value="Unplaced"/>
</dbReference>
<dbReference type="Gene3D" id="4.10.400.10">
    <property type="entry name" value="Low-density Lipoprotein Receptor"/>
    <property type="match status" value="1"/>
</dbReference>
<dbReference type="PROSITE" id="PS50068">
    <property type="entry name" value="LDLRA_2"/>
    <property type="match status" value="1"/>
</dbReference>
<dbReference type="PANTHER" id="PTHR23282">
    <property type="entry name" value="APICAL ENDOSOMAL GLYCOPROTEIN PRECURSOR"/>
    <property type="match status" value="1"/>
</dbReference>
<keyword evidence="2 3" id="KW-1015">Disulfide bond</keyword>
<dbReference type="InterPro" id="IPR013320">
    <property type="entry name" value="ConA-like_dom_sf"/>
</dbReference>
<dbReference type="InterPro" id="IPR023415">
    <property type="entry name" value="LDLR_class-A_CS"/>
</dbReference>
<accession>A0A8B7YUM5</accession>
<feature type="domain" description="MAM" evidence="4">
    <location>
        <begin position="901"/>
        <end position="1064"/>
    </location>
</feature>
<feature type="domain" description="MAM" evidence="4">
    <location>
        <begin position="371"/>
        <end position="533"/>
    </location>
</feature>
<evidence type="ECO:0000256" key="3">
    <source>
        <dbReference type="PROSITE-ProRule" id="PRU00124"/>
    </source>
</evidence>
<evidence type="ECO:0000313" key="6">
    <source>
        <dbReference type="RefSeq" id="XP_022096407.1"/>
    </source>
</evidence>
<dbReference type="CDD" id="cd00112">
    <property type="entry name" value="LDLa"/>
    <property type="match status" value="1"/>
</dbReference>
<evidence type="ECO:0000313" key="5">
    <source>
        <dbReference type="Proteomes" id="UP000694845"/>
    </source>
</evidence>
<dbReference type="Gene3D" id="2.60.120.200">
    <property type="match status" value="6"/>
</dbReference>
<reference evidence="6" key="1">
    <citation type="submission" date="2025-08" db="UniProtKB">
        <authorList>
            <consortium name="RefSeq"/>
        </authorList>
    </citation>
    <scope>IDENTIFICATION</scope>
</reference>
<feature type="disulfide bond" evidence="3">
    <location>
        <begin position="1088"/>
        <end position="1103"/>
    </location>
</feature>
<dbReference type="PROSITE" id="PS50060">
    <property type="entry name" value="MAM_2"/>
    <property type="match status" value="7"/>
</dbReference>
<dbReference type="GO" id="GO:0016020">
    <property type="term" value="C:membrane"/>
    <property type="evidence" value="ECO:0007669"/>
    <property type="project" value="InterPro"/>
</dbReference>
<evidence type="ECO:0000259" key="4">
    <source>
        <dbReference type="PROSITE" id="PS50060"/>
    </source>
</evidence>
<feature type="domain" description="MAM" evidence="4">
    <location>
        <begin position="740"/>
        <end position="899"/>
    </location>
</feature>
<dbReference type="FunFam" id="2.60.120.200:FF:000182">
    <property type="entry name" value="MAM and LDL-receptor class A domain-containing protein 1"/>
    <property type="match status" value="1"/>
</dbReference>
<protein>
    <submittedName>
        <fullName evidence="6">MAM and LDL-receptor class A domain-containing protein 1-like</fullName>
    </submittedName>
</protein>
<dbReference type="RefSeq" id="XP_022096407.1">
    <property type="nucleotide sequence ID" value="XM_022240715.1"/>
</dbReference>
<dbReference type="InterPro" id="IPR036055">
    <property type="entry name" value="LDL_receptor-like_sf"/>
</dbReference>
<feature type="domain" description="MAM" evidence="4">
    <location>
        <begin position="581"/>
        <end position="738"/>
    </location>
</feature>
<dbReference type="PRINTS" id="PR00020">
    <property type="entry name" value="MAMDOMAIN"/>
</dbReference>
<dbReference type="PANTHER" id="PTHR23282:SF101">
    <property type="entry name" value="MAM DOMAIN-CONTAINING PROTEIN"/>
    <property type="match status" value="1"/>
</dbReference>
<dbReference type="KEGG" id="aplc:110982362"/>
<keyword evidence="1" id="KW-0677">Repeat</keyword>
<dbReference type="SMART" id="SM00192">
    <property type="entry name" value="LDLa"/>
    <property type="match status" value="1"/>
</dbReference>
<comment type="caution">
    <text evidence="3">Lacks conserved residue(s) required for the propagation of feature annotation.</text>
</comment>
<dbReference type="OrthoDB" id="412155at2759"/>
<name>A0A8B7YUM5_ACAPL</name>
<dbReference type="OMA" id="ANESEWW"/>
<feature type="domain" description="MAM" evidence="4">
    <location>
        <begin position="47"/>
        <end position="205"/>
    </location>
</feature>
<dbReference type="CDD" id="cd06263">
    <property type="entry name" value="MAM"/>
    <property type="match status" value="6"/>
</dbReference>
<evidence type="ECO:0000256" key="1">
    <source>
        <dbReference type="ARBA" id="ARBA00022737"/>
    </source>
</evidence>
<dbReference type="PROSITE" id="PS01209">
    <property type="entry name" value="LDLRA_1"/>
    <property type="match status" value="1"/>
</dbReference>
<keyword evidence="5" id="KW-1185">Reference proteome</keyword>
<dbReference type="SUPFAM" id="SSF49899">
    <property type="entry name" value="Concanavalin A-like lectins/glucanases"/>
    <property type="match status" value="6"/>
</dbReference>
<dbReference type="InterPro" id="IPR051560">
    <property type="entry name" value="MAM_domain-containing"/>
</dbReference>
<gene>
    <name evidence="6" type="primary">LOC110982362</name>
</gene>
<dbReference type="GeneID" id="110982362"/>